<feature type="transmembrane region" description="Helical" evidence="5">
    <location>
        <begin position="27"/>
        <end position="48"/>
    </location>
</feature>
<evidence type="ECO:0000313" key="7">
    <source>
        <dbReference type="Proteomes" id="UP000265300"/>
    </source>
</evidence>
<dbReference type="GO" id="GO:0016020">
    <property type="term" value="C:membrane"/>
    <property type="evidence" value="ECO:0007669"/>
    <property type="project" value="UniProtKB-SubCell"/>
</dbReference>
<keyword evidence="7" id="KW-1185">Reference proteome</keyword>
<keyword evidence="3 5" id="KW-1133">Transmembrane helix</keyword>
<dbReference type="GeneID" id="103083813"/>
<proteinExistence type="predicted"/>
<reference evidence="8" key="1">
    <citation type="submission" date="2025-08" db="UniProtKB">
        <authorList>
            <consortium name="RefSeq"/>
        </authorList>
    </citation>
    <scope>IDENTIFICATION</scope>
</reference>
<keyword evidence="2 5" id="KW-0812">Transmembrane</keyword>
<organism evidence="7 8">
    <name type="scientific">Lipotes vexillifer</name>
    <name type="common">Yangtze river dolphin</name>
    <dbReference type="NCBI Taxonomy" id="118797"/>
    <lineage>
        <taxon>Eukaryota</taxon>
        <taxon>Metazoa</taxon>
        <taxon>Chordata</taxon>
        <taxon>Craniata</taxon>
        <taxon>Vertebrata</taxon>
        <taxon>Euteleostomi</taxon>
        <taxon>Mammalia</taxon>
        <taxon>Eutheria</taxon>
        <taxon>Laurasiatheria</taxon>
        <taxon>Artiodactyla</taxon>
        <taxon>Whippomorpha</taxon>
        <taxon>Cetacea</taxon>
        <taxon>Odontoceti</taxon>
        <taxon>Lipotidae</taxon>
        <taxon>Lipotes</taxon>
    </lineage>
</organism>
<dbReference type="InterPro" id="IPR031368">
    <property type="entry name" value="SPEM1_N"/>
</dbReference>
<evidence type="ECO:0000259" key="6">
    <source>
        <dbReference type="Pfam" id="PF15670"/>
    </source>
</evidence>
<dbReference type="InParanoid" id="A0A340WFN3"/>
<dbReference type="AlphaFoldDB" id="A0A340WFN3"/>
<gene>
    <name evidence="8" type="primary">LOC103083813</name>
</gene>
<dbReference type="RefSeq" id="XP_007448403.1">
    <property type="nucleotide sequence ID" value="XM_007448341.1"/>
</dbReference>
<protein>
    <submittedName>
        <fullName evidence="8">Spermatid maturation protein 1-like</fullName>
    </submittedName>
</protein>
<dbReference type="GO" id="GO:0005737">
    <property type="term" value="C:cytoplasm"/>
    <property type="evidence" value="ECO:0007669"/>
    <property type="project" value="TreeGrafter"/>
</dbReference>
<dbReference type="KEGG" id="lve:103083813"/>
<accession>A0A340WFN3</accession>
<comment type="subcellular location">
    <subcellularLocation>
        <location evidence="1">Membrane</location>
        <topology evidence="1">Single-pass membrane protein</topology>
    </subcellularLocation>
</comment>
<feature type="domain" description="Spermatid maturation protein 1 N-terminal" evidence="6">
    <location>
        <begin position="23"/>
        <end position="96"/>
    </location>
</feature>
<dbReference type="PANTHER" id="PTHR34834:SF3">
    <property type="entry name" value="SPEM FAMILY MEMBER 3"/>
    <property type="match status" value="1"/>
</dbReference>
<evidence type="ECO:0000256" key="5">
    <source>
        <dbReference type="SAM" id="Phobius"/>
    </source>
</evidence>
<evidence type="ECO:0000256" key="1">
    <source>
        <dbReference type="ARBA" id="ARBA00004167"/>
    </source>
</evidence>
<dbReference type="GO" id="GO:0030317">
    <property type="term" value="P:flagellated sperm motility"/>
    <property type="evidence" value="ECO:0007669"/>
    <property type="project" value="TreeGrafter"/>
</dbReference>
<evidence type="ECO:0000256" key="2">
    <source>
        <dbReference type="ARBA" id="ARBA00022692"/>
    </source>
</evidence>
<dbReference type="GO" id="GO:0007291">
    <property type="term" value="P:sperm individualization"/>
    <property type="evidence" value="ECO:0007669"/>
    <property type="project" value="TreeGrafter"/>
</dbReference>
<name>A0A340WFN3_LIPVE</name>
<evidence type="ECO:0000256" key="3">
    <source>
        <dbReference type="ARBA" id="ARBA00022989"/>
    </source>
</evidence>
<dbReference type="OrthoDB" id="9535405at2759"/>
<keyword evidence="4 5" id="KW-0472">Membrane</keyword>
<sequence length="350" mass="39951">MDARTYYGGEPFPGPIPRKCQEQGESILLLLVSLIFVNVGINVVTMLWRHLKRFLRALFHRIFPKDKQASCVGSHRMRMRCCVDPKNLRSRVSSRCRHRRSFLLRHPNHHPNSRIPETNDKKVSKCCWMPPQCGRAGASTEAPRGLWKERVVGAAEAPPVRALKAQANFYFRTQALLKIKASTSFQALPKMLEFTGAQNIPMTPAYTNTQEFIEILAPIRAQVAYNDLQTFSGVPVLIELQSSSRRAGSQDWVYHPMDTVPPACQNYRQMSTPPKTSWKPYCPGSGTRLGHVVFDARQRQFRAGRDKCEALSPRRLHRETSNNSPETIKEWGYQCVMSNLEKEGTDMHEK</sequence>
<evidence type="ECO:0000313" key="8">
    <source>
        <dbReference type="RefSeq" id="XP_007448403.1"/>
    </source>
</evidence>
<dbReference type="PANTHER" id="PTHR34834">
    <property type="entry name" value="SPERMATID MATURATION PROTEIN 1"/>
    <property type="match status" value="1"/>
</dbReference>
<evidence type="ECO:0000256" key="4">
    <source>
        <dbReference type="ARBA" id="ARBA00023136"/>
    </source>
</evidence>
<dbReference type="Pfam" id="PF15670">
    <property type="entry name" value="Spem1"/>
    <property type="match status" value="1"/>
</dbReference>
<dbReference type="Proteomes" id="UP000265300">
    <property type="component" value="Unplaced"/>
</dbReference>